<organism evidence="1 2">
    <name type="scientific">Nitrosospira multiformis (strain ATCC 25196 / NCIMB 11849 / C 71)</name>
    <dbReference type="NCBI Taxonomy" id="323848"/>
    <lineage>
        <taxon>Bacteria</taxon>
        <taxon>Pseudomonadati</taxon>
        <taxon>Pseudomonadota</taxon>
        <taxon>Betaproteobacteria</taxon>
        <taxon>Nitrosomonadales</taxon>
        <taxon>Nitrosomonadaceae</taxon>
        <taxon>Nitrosospira</taxon>
    </lineage>
</organism>
<gene>
    <name evidence="1" type="ORF">SAMN05216403_10146</name>
</gene>
<evidence type="ECO:0000313" key="1">
    <source>
        <dbReference type="EMBL" id="SEF39138.1"/>
    </source>
</evidence>
<accession>A0A1H5RN34</accession>
<sequence>MFAQWITYKLTDIFYLLKETRCIFPDNVFDIPDDSVVHHRKAWETKLRYYCVAGNIGTAFV</sequence>
<dbReference type="AlphaFoldDB" id="A0A1H5RN34"/>
<dbReference type="Proteomes" id="UP000236751">
    <property type="component" value="Unassembled WGS sequence"/>
</dbReference>
<name>A0A1H5RN34_NITMU</name>
<reference evidence="1 2" key="1">
    <citation type="submission" date="2016-10" db="EMBL/GenBank/DDBJ databases">
        <authorList>
            <person name="de Groot N.N."/>
        </authorList>
    </citation>
    <scope>NUCLEOTIDE SEQUENCE [LARGE SCALE GENOMIC DNA]</scope>
    <source>
        <strain evidence="1 2">Nl13</strain>
    </source>
</reference>
<protein>
    <submittedName>
        <fullName evidence="1">Uncharacterized protein</fullName>
    </submittedName>
</protein>
<proteinExistence type="predicted"/>
<dbReference type="EMBL" id="FNVK01000001">
    <property type="protein sequence ID" value="SEF39138.1"/>
    <property type="molecule type" value="Genomic_DNA"/>
</dbReference>
<evidence type="ECO:0000313" key="2">
    <source>
        <dbReference type="Proteomes" id="UP000236751"/>
    </source>
</evidence>